<accession>A0ABD5IQY5</accession>
<dbReference type="AlphaFoldDB" id="A0ABD5IQY5"/>
<organism evidence="2 3">
    <name type="scientific">Anoxybacteroides rupiense</name>
    <dbReference type="NCBI Taxonomy" id="311460"/>
    <lineage>
        <taxon>Bacteria</taxon>
        <taxon>Bacillati</taxon>
        <taxon>Bacillota</taxon>
        <taxon>Bacilli</taxon>
        <taxon>Bacillales</taxon>
        <taxon>Anoxybacillaceae</taxon>
        <taxon>Anoxybacteroides</taxon>
    </lineage>
</organism>
<dbReference type="Proteomes" id="UP001339962">
    <property type="component" value="Unassembled WGS sequence"/>
</dbReference>
<proteinExistence type="predicted"/>
<reference evidence="2 3" key="1">
    <citation type="submission" date="2023-03" db="EMBL/GenBank/DDBJ databases">
        <title>Bacillus Genome Sequencing.</title>
        <authorList>
            <person name="Dunlap C."/>
        </authorList>
    </citation>
    <scope>NUCLEOTIDE SEQUENCE [LARGE SCALE GENOMIC DNA]</scope>
    <source>
        <strain evidence="2 3">NRS-38</strain>
    </source>
</reference>
<protein>
    <submittedName>
        <fullName evidence="2">Uncharacterized protein</fullName>
    </submittedName>
</protein>
<evidence type="ECO:0000313" key="3">
    <source>
        <dbReference type="Proteomes" id="UP001339962"/>
    </source>
</evidence>
<evidence type="ECO:0000313" key="2">
    <source>
        <dbReference type="EMBL" id="MED5050669.1"/>
    </source>
</evidence>
<name>A0ABD5IQY5_9BACL</name>
<sequence>MPFNQNDLPEWNTTGVEPPQSKKNNGWGPGEKPPADWFNWFFNKTFKALQSLFTNAQHKEEKGQPGGYAALDNNGKVVNADGSYPGGVQSVNGKTGAVNLTATDVGAETPAGAQQKANQAEANAKNYVDNQKGVANGIATLGADGKVPASQLNVSTTANAISISDSGNYYTSTDVEAALQEIGQTLNAMRGSLITSVNNILNM</sequence>
<comment type="caution">
    <text evidence="2">The sequence shown here is derived from an EMBL/GenBank/DDBJ whole genome shotgun (WGS) entry which is preliminary data.</text>
</comment>
<feature type="compositionally biased region" description="Polar residues" evidence="1">
    <location>
        <begin position="1"/>
        <end position="15"/>
    </location>
</feature>
<gene>
    <name evidence="2" type="ORF">P9850_02130</name>
</gene>
<dbReference type="RefSeq" id="WP_328216892.1">
    <property type="nucleotide sequence ID" value="NZ_JARTLI010000002.1"/>
</dbReference>
<evidence type="ECO:0000256" key="1">
    <source>
        <dbReference type="SAM" id="MobiDB-lite"/>
    </source>
</evidence>
<dbReference type="EMBL" id="JARTLI010000002">
    <property type="protein sequence ID" value="MED5050669.1"/>
    <property type="molecule type" value="Genomic_DNA"/>
</dbReference>
<feature type="region of interest" description="Disordered" evidence="1">
    <location>
        <begin position="1"/>
        <end position="34"/>
    </location>
</feature>